<dbReference type="EMBL" id="MK500406">
    <property type="protein sequence ID" value="QBK88963.1"/>
    <property type="molecule type" value="Genomic_DNA"/>
</dbReference>
<evidence type="ECO:0000313" key="2">
    <source>
        <dbReference type="EMBL" id="QBK88963.1"/>
    </source>
</evidence>
<proteinExistence type="predicted"/>
<keyword evidence="1" id="KW-0812">Transmembrane</keyword>
<feature type="transmembrane region" description="Helical" evidence="1">
    <location>
        <begin position="22"/>
        <end position="40"/>
    </location>
</feature>
<sequence length="80" mass="9820">MKNYKNYNDIKINNYTRQEKQLLIYIIQIVTLYNASARGWKIKKIGMRKYMLSKHINKFNKLNNFQLDKFIYEIVDLKIK</sequence>
<reference evidence="2" key="1">
    <citation type="journal article" date="2019" name="MBio">
        <title>Virus Genomes from Deep Sea Sediments Expand the Ocean Megavirome and Support Independent Origins of Viral Gigantism.</title>
        <authorList>
            <person name="Backstrom D."/>
            <person name="Yutin N."/>
            <person name="Jorgensen S.L."/>
            <person name="Dharamshi J."/>
            <person name="Homa F."/>
            <person name="Zaremba-Niedwiedzka K."/>
            <person name="Spang A."/>
            <person name="Wolf Y.I."/>
            <person name="Koonin E.V."/>
            <person name="Ettema T.J."/>
        </authorList>
    </citation>
    <scope>NUCLEOTIDE SEQUENCE</scope>
</reference>
<organism evidence="2">
    <name type="scientific">Mimivirus LCMiAC02</name>
    <dbReference type="NCBI Taxonomy" id="2506609"/>
    <lineage>
        <taxon>Viruses</taxon>
        <taxon>Varidnaviria</taxon>
        <taxon>Bamfordvirae</taxon>
        <taxon>Nucleocytoviricota</taxon>
        <taxon>Megaviricetes</taxon>
        <taxon>Imitervirales</taxon>
        <taxon>Mimiviridae</taxon>
        <taxon>Klosneuvirinae</taxon>
    </lineage>
</organism>
<keyword evidence="1" id="KW-1133">Transmembrane helix</keyword>
<gene>
    <name evidence="2" type="ORF">LCMiAC02_00560</name>
</gene>
<evidence type="ECO:0000256" key="1">
    <source>
        <dbReference type="SAM" id="Phobius"/>
    </source>
</evidence>
<protein>
    <submittedName>
        <fullName evidence="2">Uncharacterized protein</fullName>
    </submittedName>
</protein>
<name>A0A481Z0C4_9VIRU</name>
<accession>A0A481Z0C4</accession>
<keyword evidence="1" id="KW-0472">Membrane</keyword>